<name>A0A7K1FNZ5_9ACTN</name>
<dbReference type="Proteomes" id="UP000460221">
    <property type="component" value="Unassembled WGS sequence"/>
</dbReference>
<feature type="compositionally biased region" description="Low complexity" evidence="1">
    <location>
        <begin position="41"/>
        <end position="53"/>
    </location>
</feature>
<protein>
    <submittedName>
        <fullName evidence="2">Uncharacterized protein</fullName>
    </submittedName>
</protein>
<accession>A0A7K1FNZ5</accession>
<evidence type="ECO:0000256" key="1">
    <source>
        <dbReference type="SAM" id="MobiDB-lite"/>
    </source>
</evidence>
<dbReference type="EMBL" id="WLYK01000008">
    <property type="protein sequence ID" value="MTD15875.1"/>
    <property type="molecule type" value="Genomic_DNA"/>
</dbReference>
<proteinExistence type="predicted"/>
<evidence type="ECO:0000313" key="3">
    <source>
        <dbReference type="Proteomes" id="UP000460221"/>
    </source>
</evidence>
<sequence>MTSRPTMDLAQAQAVVDAIRAALPELGRQSRPNGPRVTRLAGNRPVAAGGGNAAAPALPSALLALRRTSQE</sequence>
<organism evidence="2 3">
    <name type="scientific">Nakamurella alba</name>
    <dbReference type="NCBI Taxonomy" id="2665158"/>
    <lineage>
        <taxon>Bacteria</taxon>
        <taxon>Bacillati</taxon>
        <taxon>Actinomycetota</taxon>
        <taxon>Actinomycetes</taxon>
        <taxon>Nakamurellales</taxon>
        <taxon>Nakamurellaceae</taxon>
        <taxon>Nakamurella</taxon>
    </lineage>
</organism>
<evidence type="ECO:0000313" key="2">
    <source>
        <dbReference type="EMBL" id="MTD15875.1"/>
    </source>
</evidence>
<gene>
    <name evidence="2" type="ORF">GIS00_18225</name>
</gene>
<reference evidence="2 3" key="1">
    <citation type="submission" date="2019-11" db="EMBL/GenBank/DDBJ databases">
        <authorList>
            <person name="Jiang L.-Q."/>
        </authorList>
    </citation>
    <scope>NUCLEOTIDE SEQUENCE [LARGE SCALE GENOMIC DNA]</scope>
    <source>
        <strain evidence="2 3">YIM 132087</strain>
    </source>
</reference>
<dbReference type="AlphaFoldDB" id="A0A7K1FNZ5"/>
<dbReference type="RefSeq" id="WP_154769887.1">
    <property type="nucleotide sequence ID" value="NZ_WLYK01000008.1"/>
</dbReference>
<comment type="caution">
    <text evidence="2">The sequence shown here is derived from an EMBL/GenBank/DDBJ whole genome shotgun (WGS) entry which is preliminary data.</text>
</comment>
<keyword evidence="3" id="KW-1185">Reference proteome</keyword>
<feature type="region of interest" description="Disordered" evidence="1">
    <location>
        <begin position="27"/>
        <end position="53"/>
    </location>
</feature>